<dbReference type="AlphaFoldDB" id="A0AAN8GFK0"/>
<evidence type="ECO:0008006" key="5">
    <source>
        <dbReference type="Google" id="ProtNLM"/>
    </source>
</evidence>
<feature type="compositionally biased region" description="Basic and acidic residues" evidence="1">
    <location>
        <begin position="374"/>
        <end position="385"/>
    </location>
</feature>
<feature type="compositionally biased region" description="Polar residues" evidence="1">
    <location>
        <begin position="283"/>
        <end position="305"/>
    </location>
</feature>
<organism evidence="2 4">
    <name type="scientific">Patella caerulea</name>
    <name type="common">Rayed Mediterranean limpet</name>
    <dbReference type="NCBI Taxonomy" id="87958"/>
    <lineage>
        <taxon>Eukaryota</taxon>
        <taxon>Metazoa</taxon>
        <taxon>Spiralia</taxon>
        <taxon>Lophotrochozoa</taxon>
        <taxon>Mollusca</taxon>
        <taxon>Gastropoda</taxon>
        <taxon>Patellogastropoda</taxon>
        <taxon>Patelloidea</taxon>
        <taxon>Patellidae</taxon>
        <taxon>Patella</taxon>
    </lineage>
</organism>
<evidence type="ECO:0000256" key="1">
    <source>
        <dbReference type="SAM" id="MobiDB-lite"/>
    </source>
</evidence>
<proteinExistence type="predicted"/>
<feature type="region of interest" description="Disordered" evidence="1">
    <location>
        <begin position="217"/>
        <end position="305"/>
    </location>
</feature>
<name>A0AAN8GFK0_PATCE</name>
<keyword evidence="4" id="KW-1185">Reference proteome</keyword>
<feature type="compositionally biased region" description="Basic residues" evidence="1">
    <location>
        <begin position="386"/>
        <end position="395"/>
    </location>
</feature>
<dbReference type="Proteomes" id="UP001347796">
    <property type="component" value="Unassembled WGS sequence"/>
</dbReference>
<dbReference type="EMBL" id="JAZGQO010000034">
    <property type="protein sequence ID" value="KAK6165069.1"/>
    <property type="molecule type" value="Genomic_DNA"/>
</dbReference>
<feature type="compositionally biased region" description="Basic and acidic residues" evidence="1">
    <location>
        <begin position="270"/>
        <end position="279"/>
    </location>
</feature>
<reference evidence="2 4" key="1">
    <citation type="submission" date="2024-01" db="EMBL/GenBank/DDBJ databases">
        <title>The genome of the rayed Mediterranean limpet Patella caerulea (Linnaeus, 1758).</title>
        <authorList>
            <person name="Anh-Thu Weber A."/>
            <person name="Halstead-Nussloch G."/>
        </authorList>
    </citation>
    <scope>NUCLEOTIDE SEQUENCE [LARGE SCALE GENOMIC DNA]</scope>
    <source>
        <strain evidence="2">AATW-2023a</strain>
        <tissue evidence="2">Whole specimen</tissue>
    </source>
</reference>
<dbReference type="EMBL" id="JAZGQO010000026">
    <property type="protein sequence ID" value="KAK6165118.1"/>
    <property type="molecule type" value="Genomic_DNA"/>
</dbReference>
<evidence type="ECO:0000313" key="4">
    <source>
        <dbReference type="Proteomes" id="UP001347796"/>
    </source>
</evidence>
<feature type="compositionally biased region" description="Acidic residues" evidence="1">
    <location>
        <begin position="255"/>
        <end position="269"/>
    </location>
</feature>
<feature type="compositionally biased region" description="Basic and acidic residues" evidence="1">
    <location>
        <begin position="221"/>
        <end position="234"/>
    </location>
</feature>
<evidence type="ECO:0000313" key="3">
    <source>
        <dbReference type="EMBL" id="KAK6165118.1"/>
    </source>
</evidence>
<feature type="region of interest" description="Disordered" evidence="1">
    <location>
        <begin position="361"/>
        <end position="395"/>
    </location>
</feature>
<protein>
    <recommendedName>
        <fullName evidence="5">CCHC-type domain-containing protein</fullName>
    </recommendedName>
</protein>
<evidence type="ECO:0000313" key="2">
    <source>
        <dbReference type="EMBL" id="KAK6165069.1"/>
    </source>
</evidence>
<feature type="compositionally biased region" description="Low complexity" evidence="1">
    <location>
        <begin position="361"/>
        <end position="371"/>
    </location>
</feature>
<gene>
    <name evidence="3" type="ORF">SNE40_023632</name>
    <name evidence="2" type="ORF">SNE40_023707</name>
</gene>
<comment type="caution">
    <text evidence="2">The sequence shown here is derived from an EMBL/GenBank/DDBJ whole genome shotgun (WGS) entry which is preliminary data.</text>
</comment>
<sequence length="395" mass="43729">MADYIDDVELEEDDIDQSVLRRVVKITVHRNEYVFKGDILAVVSNVIGNNDGVIAMSKRDNNEEWFLTLASERLVKILIDKGACIFNGKHYYFCDADTSVMNLRIHWVPRYLRDSFLLRVFKKYGVVKSIREEQMMIDNKRVYNGLRLITLNCTAMQVQKVPHMIRTAQGTIRMLITAPGRLPLCLRCNCIGHRSMNCGRNDTRGLDVVRGPRFSDVVGGRVDREQQQNDKESSIDSNESMGQSEEGLVSKDEVSSEEGNLEIDLESEVEEGKEGEMGKTGEIPSSSKDLFKGTQDSSVKSSVLPTSNVVKETQVVRTVGEVMANRGGNVRSWEGQLGRMKDILVTSKVSGAANVTGTAKAIGAANGAGNAVKRTAEKEKKEKKGGSKKKKDGSS</sequence>
<accession>A0AAN8GFK0</accession>